<reference evidence="4 5" key="1">
    <citation type="journal article" date="2007" name="Nature">
        <title>Evolution of genes and genomes on the Drosophila phylogeny.</title>
        <authorList>
            <consortium name="Drosophila 12 Genomes Consortium"/>
            <person name="Clark A.G."/>
            <person name="Eisen M.B."/>
            <person name="Smith D.R."/>
            <person name="Bergman C.M."/>
            <person name="Oliver B."/>
            <person name="Markow T.A."/>
            <person name="Kaufman T.C."/>
            <person name="Kellis M."/>
            <person name="Gelbart W."/>
            <person name="Iyer V.N."/>
            <person name="Pollard D.A."/>
            <person name="Sackton T.B."/>
            <person name="Larracuente A.M."/>
            <person name="Singh N.D."/>
            <person name="Abad J.P."/>
            <person name="Abt D.N."/>
            <person name="Adryan B."/>
            <person name="Aguade M."/>
            <person name="Akashi H."/>
            <person name="Anderson W.W."/>
            <person name="Aquadro C.F."/>
            <person name="Ardell D.H."/>
            <person name="Arguello R."/>
            <person name="Artieri C.G."/>
            <person name="Barbash D.A."/>
            <person name="Barker D."/>
            <person name="Barsanti P."/>
            <person name="Batterham P."/>
            <person name="Batzoglou S."/>
            <person name="Begun D."/>
            <person name="Bhutkar A."/>
            <person name="Blanco E."/>
            <person name="Bosak S.A."/>
            <person name="Bradley R.K."/>
            <person name="Brand A.D."/>
            <person name="Brent M.R."/>
            <person name="Brooks A.N."/>
            <person name="Brown R.H."/>
            <person name="Butlin R.K."/>
            <person name="Caggese C."/>
            <person name="Calvi B.R."/>
            <person name="Bernardo de Carvalho A."/>
            <person name="Caspi A."/>
            <person name="Castrezana S."/>
            <person name="Celniker S.E."/>
            <person name="Chang J.L."/>
            <person name="Chapple C."/>
            <person name="Chatterji S."/>
            <person name="Chinwalla A."/>
            <person name="Civetta A."/>
            <person name="Clifton S.W."/>
            <person name="Comeron J.M."/>
            <person name="Costello J.C."/>
            <person name="Coyne J.A."/>
            <person name="Daub J."/>
            <person name="David R.G."/>
            <person name="Delcher A.L."/>
            <person name="Delehaunty K."/>
            <person name="Do C.B."/>
            <person name="Ebling H."/>
            <person name="Edwards K."/>
            <person name="Eickbush T."/>
            <person name="Evans J.D."/>
            <person name="Filipski A."/>
            <person name="Findeiss S."/>
            <person name="Freyhult E."/>
            <person name="Fulton L."/>
            <person name="Fulton R."/>
            <person name="Garcia A.C."/>
            <person name="Gardiner A."/>
            <person name="Garfield D.A."/>
            <person name="Garvin B.E."/>
            <person name="Gibson G."/>
            <person name="Gilbert D."/>
            <person name="Gnerre S."/>
            <person name="Godfrey J."/>
            <person name="Good R."/>
            <person name="Gotea V."/>
            <person name="Gravely B."/>
            <person name="Greenberg A.J."/>
            <person name="Griffiths-Jones S."/>
            <person name="Gross S."/>
            <person name="Guigo R."/>
            <person name="Gustafson E.A."/>
            <person name="Haerty W."/>
            <person name="Hahn M.W."/>
            <person name="Halligan D.L."/>
            <person name="Halpern A.L."/>
            <person name="Halter G.M."/>
            <person name="Han M.V."/>
            <person name="Heger A."/>
            <person name="Hillier L."/>
            <person name="Hinrichs A.S."/>
            <person name="Holmes I."/>
            <person name="Hoskins R.A."/>
            <person name="Hubisz M.J."/>
            <person name="Hultmark D."/>
            <person name="Huntley M.A."/>
            <person name="Jaffe D.B."/>
            <person name="Jagadeeshan S."/>
            <person name="Jeck W.R."/>
            <person name="Johnson J."/>
            <person name="Jones C.D."/>
            <person name="Jordan W.C."/>
            <person name="Karpen G.H."/>
            <person name="Kataoka E."/>
            <person name="Keightley P.D."/>
            <person name="Kheradpour P."/>
            <person name="Kirkness E.F."/>
            <person name="Koerich L.B."/>
            <person name="Kristiansen K."/>
            <person name="Kudrna D."/>
            <person name="Kulathinal R.J."/>
            <person name="Kumar S."/>
            <person name="Kwok R."/>
            <person name="Lander E."/>
            <person name="Langley C.H."/>
            <person name="Lapoint R."/>
            <person name="Lazzaro B.P."/>
            <person name="Lee S.J."/>
            <person name="Levesque L."/>
            <person name="Li R."/>
            <person name="Lin C.F."/>
            <person name="Lin M.F."/>
            <person name="Lindblad-Toh K."/>
            <person name="Llopart A."/>
            <person name="Long M."/>
            <person name="Low L."/>
            <person name="Lozovsky E."/>
            <person name="Lu J."/>
            <person name="Luo M."/>
            <person name="Machado C.A."/>
            <person name="Makalowski W."/>
            <person name="Marzo M."/>
            <person name="Matsuda M."/>
            <person name="Matzkin L."/>
            <person name="McAllister B."/>
            <person name="McBride C.S."/>
            <person name="McKernan B."/>
            <person name="McKernan K."/>
            <person name="Mendez-Lago M."/>
            <person name="Minx P."/>
            <person name="Mollenhauer M.U."/>
            <person name="Montooth K."/>
            <person name="Mount S.M."/>
            <person name="Mu X."/>
            <person name="Myers E."/>
            <person name="Negre B."/>
            <person name="Newfeld S."/>
            <person name="Nielsen R."/>
            <person name="Noor M.A."/>
            <person name="O'Grady P."/>
            <person name="Pachter L."/>
            <person name="Papaceit M."/>
            <person name="Parisi M.J."/>
            <person name="Parisi M."/>
            <person name="Parts L."/>
            <person name="Pedersen J.S."/>
            <person name="Pesole G."/>
            <person name="Phillippy A.M."/>
            <person name="Ponting C.P."/>
            <person name="Pop M."/>
            <person name="Porcelli D."/>
            <person name="Powell J.R."/>
            <person name="Prohaska S."/>
            <person name="Pruitt K."/>
            <person name="Puig M."/>
            <person name="Quesneville H."/>
            <person name="Ram K.R."/>
            <person name="Rand D."/>
            <person name="Rasmussen M.D."/>
            <person name="Reed L.K."/>
            <person name="Reenan R."/>
            <person name="Reily A."/>
            <person name="Remington K.A."/>
            <person name="Rieger T.T."/>
            <person name="Ritchie M.G."/>
            <person name="Robin C."/>
            <person name="Rogers Y.H."/>
            <person name="Rohde C."/>
            <person name="Rozas J."/>
            <person name="Rubenfield M.J."/>
            <person name="Ruiz A."/>
            <person name="Russo S."/>
            <person name="Salzberg S.L."/>
            <person name="Sanchez-Gracia A."/>
            <person name="Saranga D.J."/>
            <person name="Sato H."/>
            <person name="Schaeffer S.W."/>
            <person name="Schatz M.C."/>
            <person name="Schlenke T."/>
            <person name="Schwartz R."/>
            <person name="Segarra C."/>
            <person name="Singh R.S."/>
            <person name="Sirot L."/>
            <person name="Sirota M."/>
            <person name="Sisneros N.B."/>
            <person name="Smith C.D."/>
            <person name="Smith T.F."/>
            <person name="Spieth J."/>
            <person name="Stage D.E."/>
            <person name="Stark A."/>
            <person name="Stephan W."/>
            <person name="Strausberg R.L."/>
            <person name="Strempel S."/>
            <person name="Sturgill D."/>
            <person name="Sutton G."/>
            <person name="Sutton G.G."/>
            <person name="Tao W."/>
            <person name="Teichmann S."/>
            <person name="Tobari Y.N."/>
            <person name="Tomimura Y."/>
            <person name="Tsolas J.M."/>
            <person name="Valente V.L."/>
            <person name="Venter E."/>
            <person name="Venter J.C."/>
            <person name="Vicario S."/>
            <person name="Vieira F.G."/>
            <person name="Vilella A.J."/>
            <person name="Villasante A."/>
            <person name="Walenz B."/>
            <person name="Wang J."/>
            <person name="Wasserman M."/>
            <person name="Watts T."/>
            <person name="Wilson D."/>
            <person name="Wilson R.K."/>
            <person name="Wing R.A."/>
            <person name="Wolfner M.F."/>
            <person name="Wong A."/>
            <person name="Wong G.K."/>
            <person name="Wu C.I."/>
            <person name="Wu G."/>
            <person name="Yamamoto D."/>
            <person name="Yang H.P."/>
            <person name="Yang S.P."/>
            <person name="Yorke J.A."/>
            <person name="Yoshida K."/>
            <person name="Zdobnov E."/>
            <person name="Zhang P."/>
            <person name="Zhang Y."/>
            <person name="Zimin A.V."/>
            <person name="Baldwin J."/>
            <person name="Abdouelleil A."/>
            <person name="Abdulkadir J."/>
            <person name="Abebe A."/>
            <person name="Abera B."/>
            <person name="Abreu J."/>
            <person name="Acer S.C."/>
            <person name="Aftuck L."/>
            <person name="Alexander A."/>
            <person name="An P."/>
            <person name="Anderson E."/>
            <person name="Anderson S."/>
            <person name="Arachi H."/>
            <person name="Azer M."/>
            <person name="Bachantsang P."/>
            <person name="Barry A."/>
            <person name="Bayul T."/>
            <person name="Berlin A."/>
            <person name="Bessette D."/>
            <person name="Bloom T."/>
            <person name="Blye J."/>
            <person name="Boguslavskiy L."/>
            <person name="Bonnet C."/>
            <person name="Boukhgalter B."/>
            <person name="Bourzgui I."/>
            <person name="Brown A."/>
            <person name="Cahill P."/>
            <person name="Channer S."/>
            <person name="Cheshatsang Y."/>
            <person name="Chuda L."/>
            <person name="Citroen M."/>
            <person name="Collymore A."/>
            <person name="Cooke P."/>
            <person name="Costello M."/>
            <person name="D'Aco K."/>
            <person name="Daza R."/>
            <person name="De Haan G."/>
            <person name="DeGray S."/>
            <person name="DeMaso C."/>
            <person name="Dhargay N."/>
            <person name="Dooley K."/>
            <person name="Dooley E."/>
            <person name="Doricent M."/>
            <person name="Dorje P."/>
            <person name="Dorjee K."/>
            <person name="Dupes A."/>
            <person name="Elong R."/>
            <person name="Falk J."/>
            <person name="Farina A."/>
            <person name="Faro S."/>
            <person name="Ferguson D."/>
            <person name="Fisher S."/>
            <person name="Foley C.D."/>
            <person name="Franke A."/>
            <person name="Friedrich D."/>
            <person name="Gadbois L."/>
            <person name="Gearin G."/>
            <person name="Gearin C.R."/>
            <person name="Giannoukos G."/>
            <person name="Goode T."/>
            <person name="Graham J."/>
            <person name="Grandbois E."/>
            <person name="Grewal S."/>
            <person name="Gyaltsen K."/>
            <person name="Hafez N."/>
            <person name="Hagos B."/>
            <person name="Hall J."/>
            <person name="Henson C."/>
            <person name="Hollinger A."/>
            <person name="Honan T."/>
            <person name="Huard M.D."/>
            <person name="Hughes L."/>
            <person name="Hurhula B."/>
            <person name="Husby M.E."/>
            <person name="Kamat A."/>
            <person name="Kanga B."/>
            <person name="Kashin S."/>
            <person name="Khazanovich D."/>
            <person name="Kisner P."/>
            <person name="Lance K."/>
            <person name="Lara M."/>
            <person name="Lee W."/>
            <person name="Lennon N."/>
            <person name="Letendre F."/>
            <person name="LeVine R."/>
            <person name="Lipovsky A."/>
            <person name="Liu X."/>
            <person name="Liu J."/>
            <person name="Liu S."/>
            <person name="Lokyitsang T."/>
            <person name="Lokyitsang Y."/>
            <person name="Lubonja R."/>
            <person name="Lui A."/>
            <person name="MacDonald P."/>
            <person name="Magnisalis V."/>
            <person name="Maru K."/>
            <person name="Matthews C."/>
            <person name="McCusker W."/>
            <person name="McDonough S."/>
            <person name="Mehta T."/>
            <person name="Meldrim J."/>
            <person name="Meneus L."/>
            <person name="Mihai O."/>
            <person name="Mihalev A."/>
            <person name="Mihova T."/>
            <person name="Mittelman R."/>
            <person name="Mlenga V."/>
            <person name="Montmayeur A."/>
            <person name="Mulrain L."/>
            <person name="Navidi A."/>
            <person name="Naylor J."/>
            <person name="Negash T."/>
            <person name="Nguyen T."/>
            <person name="Nguyen N."/>
            <person name="Nicol R."/>
            <person name="Norbu C."/>
            <person name="Norbu N."/>
            <person name="Novod N."/>
            <person name="O'Neill B."/>
            <person name="Osman S."/>
            <person name="Markiewicz E."/>
            <person name="Oyono O.L."/>
            <person name="Patti C."/>
            <person name="Phunkhang P."/>
            <person name="Pierre F."/>
            <person name="Priest M."/>
            <person name="Raghuraman S."/>
            <person name="Rege F."/>
            <person name="Reyes R."/>
            <person name="Rise C."/>
            <person name="Rogov P."/>
            <person name="Ross K."/>
            <person name="Ryan E."/>
            <person name="Settipalli S."/>
            <person name="Shea T."/>
            <person name="Sherpa N."/>
            <person name="Shi L."/>
            <person name="Shih D."/>
            <person name="Sparrow T."/>
            <person name="Spaulding J."/>
            <person name="Stalker J."/>
            <person name="Stange-Thomann N."/>
            <person name="Stavropoulos S."/>
            <person name="Stone C."/>
            <person name="Strader C."/>
            <person name="Tesfaye S."/>
            <person name="Thomson T."/>
            <person name="Thoulutsang Y."/>
            <person name="Thoulutsang D."/>
            <person name="Topham K."/>
            <person name="Topping I."/>
            <person name="Tsamla T."/>
            <person name="Vassiliev H."/>
            <person name="Vo A."/>
            <person name="Wangchuk T."/>
            <person name="Wangdi T."/>
            <person name="Weiand M."/>
            <person name="Wilkinson J."/>
            <person name="Wilson A."/>
            <person name="Yadav S."/>
            <person name="Young G."/>
            <person name="Yu Q."/>
            <person name="Zembek L."/>
            <person name="Zhong D."/>
            <person name="Zimmer A."/>
            <person name="Zwirko Z."/>
            <person name="Jaffe D.B."/>
            <person name="Alvarez P."/>
            <person name="Brockman W."/>
            <person name="Butler J."/>
            <person name="Chin C."/>
            <person name="Gnerre S."/>
            <person name="Grabherr M."/>
            <person name="Kleber M."/>
            <person name="Mauceli E."/>
            <person name="MacCallum I."/>
        </authorList>
    </citation>
    <scope>NUCLEOTIDE SEQUENCE [LARGE SCALE GENOMIC DNA]</scope>
    <source>
        <strain evidence="5">Tucson 15010-1051.87</strain>
    </source>
</reference>
<dbReference type="InParanoid" id="A0A0Q9WJ85"/>
<dbReference type="InterPro" id="IPR002181">
    <property type="entry name" value="Fibrinogen_a/b/g_C_dom"/>
</dbReference>
<dbReference type="GO" id="GO:0005615">
    <property type="term" value="C:extracellular space"/>
    <property type="evidence" value="ECO:0007669"/>
    <property type="project" value="TreeGrafter"/>
</dbReference>
<dbReference type="EMBL" id="CH940649">
    <property type="protein sequence ID" value="KRF81327.1"/>
    <property type="molecule type" value="Genomic_DNA"/>
</dbReference>
<keyword evidence="2" id="KW-0732">Signal</keyword>
<dbReference type="Gene3D" id="3.90.215.10">
    <property type="entry name" value="Gamma Fibrinogen, chain A, domain 1"/>
    <property type="match status" value="1"/>
</dbReference>
<dbReference type="PROSITE" id="PS51406">
    <property type="entry name" value="FIBRINOGEN_C_2"/>
    <property type="match status" value="1"/>
</dbReference>
<evidence type="ECO:0000259" key="3">
    <source>
        <dbReference type="PROSITE" id="PS51406"/>
    </source>
</evidence>
<evidence type="ECO:0000256" key="1">
    <source>
        <dbReference type="SAM" id="Coils"/>
    </source>
</evidence>
<evidence type="ECO:0000256" key="2">
    <source>
        <dbReference type="SAM" id="SignalP"/>
    </source>
</evidence>
<dbReference type="InterPro" id="IPR036056">
    <property type="entry name" value="Fibrinogen-like_C"/>
</dbReference>
<dbReference type="Pfam" id="PF00147">
    <property type="entry name" value="Fibrinogen_C"/>
    <property type="match status" value="1"/>
</dbReference>
<dbReference type="SUPFAM" id="SSF56496">
    <property type="entry name" value="Fibrinogen C-terminal domain-like"/>
    <property type="match status" value="1"/>
</dbReference>
<dbReference type="PANTHER" id="PTHR19143:SF327">
    <property type="entry name" value="FI21813P1-RELATED"/>
    <property type="match status" value="1"/>
</dbReference>
<keyword evidence="5" id="KW-1185">Reference proteome</keyword>
<keyword evidence="1" id="KW-0175">Coiled coil</keyword>
<accession>A0A0Q9WJ85</accession>
<dbReference type="InterPro" id="IPR050373">
    <property type="entry name" value="Fibrinogen_C-term_domain"/>
</dbReference>
<protein>
    <recommendedName>
        <fullName evidence="3">Fibrinogen C-terminal domain-containing protein</fullName>
    </recommendedName>
</protein>
<dbReference type="InterPro" id="IPR014716">
    <property type="entry name" value="Fibrinogen_a/b/g_C_1"/>
</dbReference>
<dbReference type="AlphaFoldDB" id="A0A0Q9WJ85"/>
<feature type="signal peptide" evidence="2">
    <location>
        <begin position="1"/>
        <end position="19"/>
    </location>
</feature>
<dbReference type="Proteomes" id="UP000008792">
    <property type="component" value="Unassembled WGS sequence"/>
</dbReference>
<dbReference type="SMR" id="A0A0Q9WJ85"/>
<feature type="coiled-coil region" evidence="1">
    <location>
        <begin position="31"/>
        <end position="98"/>
    </location>
</feature>
<dbReference type="PANTHER" id="PTHR19143">
    <property type="entry name" value="FIBRINOGEN/TENASCIN/ANGIOPOEITIN"/>
    <property type="match status" value="1"/>
</dbReference>
<feature type="chain" id="PRO_5006386807" description="Fibrinogen C-terminal domain-containing protein" evidence="2">
    <location>
        <begin position="20"/>
        <end position="322"/>
    </location>
</feature>
<evidence type="ECO:0000313" key="5">
    <source>
        <dbReference type="Proteomes" id="UP000008792"/>
    </source>
</evidence>
<dbReference type="OrthoDB" id="6145874at2759"/>
<dbReference type="SMART" id="SM00186">
    <property type="entry name" value="FBG"/>
    <property type="match status" value="1"/>
</dbReference>
<dbReference type="STRING" id="7244.A0A0Q9WJ85"/>
<gene>
    <name evidence="4" type="primary">Dvir\GJ25830</name>
    <name evidence="4" type="ORF">Dvir_GJ25830</name>
</gene>
<organism evidence="4 5">
    <name type="scientific">Drosophila virilis</name>
    <name type="common">Fruit fly</name>
    <dbReference type="NCBI Taxonomy" id="7244"/>
    <lineage>
        <taxon>Eukaryota</taxon>
        <taxon>Metazoa</taxon>
        <taxon>Ecdysozoa</taxon>
        <taxon>Arthropoda</taxon>
        <taxon>Hexapoda</taxon>
        <taxon>Insecta</taxon>
        <taxon>Pterygota</taxon>
        <taxon>Neoptera</taxon>
        <taxon>Endopterygota</taxon>
        <taxon>Diptera</taxon>
        <taxon>Brachycera</taxon>
        <taxon>Muscomorpha</taxon>
        <taxon>Ephydroidea</taxon>
        <taxon>Drosophilidae</taxon>
        <taxon>Drosophila</taxon>
    </lineage>
</organism>
<feature type="domain" description="Fibrinogen C-terminal" evidence="3">
    <location>
        <begin position="98"/>
        <end position="298"/>
    </location>
</feature>
<proteinExistence type="predicted"/>
<dbReference type="KEGG" id="dvi:26530600"/>
<evidence type="ECO:0000313" key="4">
    <source>
        <dbReference type="EMBL" id="KRF81327.1"/>
    </source>
</evidence>
<name>A0A0Q9WJ85_DROVI</name>
<sequence length="322" mass="37565">MQIWSVTAIILLTCSVMRAEESADAVSSENMTELLLQAQQYEDEIQQYEENAEVLEKEISENIKQMNTTNYKEEHDIIRNQLRQLEELENMFQIYRAALLRIEPTLCLPEHKLSGSYTIDGSFEASCVGDNIAGPGWTVIHRRINNNLIFQQNWIAYERGFGDSSSNFFIGLQKLYQLTSRKPHELYIRLENQMGETRYALYSHFKIANYKENYKLKQLGDYAGNAGNAFRSALNQPFMTYDNLCYWYPDNTRTNANVGWWMSCNFSGAESNLNAQTSQWRTWPETFRSVEMMIRPQLMCPNAFDNANNHWNSIISCFKKNF</sequence>